<keyword evidence="2" id="KW-1185">Reference proteome</keyword>
<sequence length="549" mass="61130">MQLTLPVTATSADRFYRIDRSQEHLHFVMEISQDEIFILDPDMVLSQQAGTPPGMPDLVVEQASGMTDWWNPALRKRMLSDSGLGMISPHYEDSDLKDFSHSRVLQIYEIKEKIGTEWKLLYDLFKLSLRKDRLTAELNRLRENRSPVSSEDHAILQAVIAGDLMKLIESYKNGGSLLIQGPDHCSLLHYAAKTGNGEIVKYILDHGPSELLDMADSETGETALHKAACQRNRAVCQLLVDAGASLRKTDSKGVRQSEAGSGSPPSSPKIPPRPQSRGKAEVERGEEREQGVTGRAGAESSGRREHQRLGYLDSGQKNLSRINKGSLSAHRSFATPKLQPAASFAINQNILEVAVYTTLKMGSKREFTLRKLKGNKKATKLMQTPQYLQQRRKFAAAFLAFIFILAAVDTAEAGKKEKPEKKVKKSDCGEWQWSVCVPTSGDCGLGTREGTRTGAECKQTMKTQRCKIPCNWKKQFGAECKYQFQAWGECDLNTALKTRTGSLKRALHNADCQKTVTISKPCGKLTKSKPQAESKKKKKEGKKQEKMLD</sequence>
<dbReference type="EMBL" id="CM043030">
    <property type="protein sequence ID" value="KAI4585117.1"/>
    <property type="molecule type" value="Genomic_DNA"/>
</dbReference>
<comment type="caution">
    <text evidence="1">The sequence shown here is derived from an EMBL/GenBank/DDBJ whole genome shotgun (WGS) entry which is preliminary data.</text>
</comment>
<dbReference type="Proteomes" id="UP001057279">
    <property type="component" value="Linkage Group LG05"/>
</dbReference>
<evidence type="ECO:0000313" key="1">
    <source>
        <dbReference type="EMBL" id="KAI4585117.1"/>
    </source>
</evidence>
<reference evidence="1" key="1">
    <citation type="submission" date="2022-03" db="EMBL/GenBank/DDBJ databases">
        <title>Genomic analyses of argali, domestic sheep and their hybrids provide insights into chromosomal evolution, heterosis and genetic basis of agronomic traits.</title>
        <authorList>
            <person name="Li M."/>
        </authorList>
    </citation>
    <scope>NUCLEOTIDE SEQUENCE</scope>
    <source>
        <strain evidence="1">F1 hybrid</strain>
    </source>
</reference>
<name>A0ACB9V5S7_9CETA</name>
<evidence type="ECO:0000313" key="2">
    <source>
        <dbReference type="Proteomes" id="UP001057279"/>
    </source>
</evidence>
<gene>
    <name evidence="1" type="ORF">MJG53_006651</name>
</gene>
<proteinExistence type="predicted"/>
<protein>
    <submittedName>
        <fullName evidence="1">Uncharacterized protein</fullName>
    </submittedName>
</protein>
<accession>A0ACB9V5S7</accession>
<organism evidence="1 2">
    <name type="scientific">Ovis ammon polii x Ovis aries</name>
    <dbReference type="NCBI Taxonomy" id="2918886"/>
    <lineage>
        <taxon>Eukaryota</taxon>
        <taxon>Metazoa</taxon>
        <taxon>Chordata</taxon>
        <taxon>Craniata</taxon>
        <taxon>Vertebrata</taxon>
        <taxon>Euteleostomi</taxon>
        <taxon>Mammalia</taxon>
        <taxon>Eutheria</taxon>
        <taxon>Laurasiatheria</taxon>
        <taxon>Artiodactyla</taxon>
        <taxon>Ruminantia</taxon>
        <taxon>Pecora</taxon>
        <taxon>Bovidae</taxon>
        <taxon>Caprinae</taxon>
        <taxon>Ovis</taxon>
    </lineage>
</organism>